<evidence type="ECO:0000313" key="9">
    <source>
        <dbReference type="EMBL" id="GGH35236.1"/>
    </source>
</evidence>
<evidence type="ECO:0000259" key="7">
    <source>
        <dbReference type="Pfam" id="PF02687"/>
    </source>
</evidence>
<keyword evidence="4 6" id="KW-1133">Transmembrane helix</keyword>
<feature type="transmembrane region" description="Helical" evidence="6">
    <location>
        <begin position="380"/>
        <end position="403"/>
    </location>
</feature>
<feature type="domain" description="MacB-like periplasmic core" evidence="8">
    <location>
        <begin position="436"/>
        <end position="638"/>
    </location>
</feature>
<keyword evidence="5 6" id="KW-0472">Membrane</keyword>
<keyword evidence="2" id="KW-1003">Cell membrane</keyword>
<protein>
    <submittedName>
        <fullName evidence="9">ABC transporter permease</fullName>
    </submittedName>
</protein>
<feature type="domain" description="MacB-like periplasmic core" evidence="8">
    <location>
        <begin position="20"/>
        <end position="237"/>
    </location>
</feature>
<accession>A0ABQ1YRU0</accession>
<dbReference type="InterPro" id="IPR050250">
    <property type="entry name" value="Macrolide_Exporter_MacB"/>
</dbReference>
<dbReference type="Pfam" id="PF02687">
    <property type="entry name" value="FtsX"/>
    <property type="match status" value="2"/>
</dbReference>
<feature type="domain" description="ABC3 transporter permease C-terminal" evidence="7">
    <location>
        <begin position="675"/>
        <end position="785"/>
    </location>
</feature>
<keyword evidence="3 6" id="KW-0812">Transmembrane</keyword>
<comment type="caution">
    <text evidence="9">The sequence shown here is derived from an EMBL/GenBank/DDBJ whole genome shotgun (WGS) entry which is preliminary data.</text>
</comment>
<feature type="transmembrane region" description="Helical" evidence="6">
    <location>
        <begin position="21"/>
        <end position="41"/>
    </location>
</feature>
<evidence type="ECO:0000256" key="6">
    <source>
        <dbReference type="SAM" id="Phobius"/>
    </source>
</evidence>
<feature type="transmembrane region" description="Helical" evidence="6">
    <location>
        <begin position="342"/>
        <end position="360"/>
    </location>
</feature>
<proteinExistence type="predicted"/>
<reference evidence="10" key="1">
    <citation type="journal article" date="2019" name="Int. J. Syst. Evol. Microbiol.">
        <title>The Global Catalogue of Microorganisms (GCM) 10K type strain sequencing project: providing services to taxonomists for standard genome sequencing and annotation.</title>
        <authorList>
            <consortium name="The Broad Institute Genomics Platform"/>
            <consortium name="The Broad Institute Genome Sequencing Center for Infectious Disease"/>
            <person name="Wu L."/>
            <person name="Ma J."/>
        </authorList>
    </citation>
    <scope>NUCLEOTIDE SEQUENCE [LARGE SCALE GENOMIC DNA]</scope>
    <source>
        <strain evidence="10">CGMCC 1.15288</strain>
    </source>
</reference>
<dbReference type="Proteomes" id="UP000600214">
    <property type="component" value="Unassembled WGS sequence"/>
</dbReference>
<name>A0ABQ1YRU0_9BACT</name>
<dbReference type="InterPro" id="IPR003838">
    <property type="entry name" value="ABC3_permease_C"/>
</dbReference>
<dbReference type="Pfam" id="PF12704">
    <property type="entry name" value="MacB_PCD"/>
    <property type="match status" value="2"/>
</dbReference>
<dbReference type="EMBL" id="BMIA01000002">
    <property type="protein sequence ID" value="GGH35236.1"/>
    <property type="molecule type" value="Genomic_DNA"/>
</dbReference>
<dbReference type="RefSeq" id="WP_188932832.1">
    <property type="nucleotide sequence ID" value="NZ_BMIA01000002.1"/>
</dbReference>
<evidence type="ECO:0000256" key="3">
    <source>
        <dbReference type="ARBA" id="ARBA00022692"/>
    </source>
</evidence>
<evidence type="ECO:0000313" key="10">
    <source>
        <dbReference type="Proteomes" id="UP000600214"/>
    </source>
</evidence>
<gene>
    <name evidence="9" type="ORF">GCM10007423_26710</name>
</gene>
<dbReference type="PANTHER" id="PTHR30572:SF18">
    <property type="entry name" value="ABC-TYPE MACROLIDE FAMILY EXPORT SYSTEM PERMEASE COMPONENT 2"/>
    <property type="match status" value="1"/>
</dbReference>
<evidence type="ECO:0000256" key="4">
    <source>
        <dbReference type="ARBA" id="ARBA00022989"/>
    </source>
</evidence>
<feature type="transmembrane region" description="Helical" evidence="6">
    <location>
        <begin position="672"/>
        <end position="696"/>
    </location>
</feature>
<evidence type="ECO:0000259" key="8">
    <source>
        <dbReference type="Pfam" id="PF12704"/>
    </source>
</evidence>
<evidence type="ECO:0000256" key="1">
    <source>
        <dbReference type="ARBA" id="ARBA00004651"/>
    </source>
</evidence>
<organism evidence="9 10">
    <name type="scientific">Dyadobacter endophyticus</name>
    <dbReference type="NCBI Taxonomy" id="1749036"/>
    <lineage>
        <taxon>Bacteria</taxon>
        <taxon>Pseudomonadati</taxon>
        <taxon>Bacteroidota</taxon>
        <taxon>Cytophagia</taxon>
        <taxon>Cytophagales</taxon>
        <taxon>Spirosomataceae</taxon>
        <taxon>Dyadobacter</taxon>
    </lineage>
</organism>
<feature type="transmembrane region" description="Helical" evidence="6">
    <location>
        <begin position="708"/>
        <end position="738"/>
    </location>
</feature>
<feature type="domain" description="ABC3 transporter permease C-terminal" evidence="7">
    <location>
        <begin position="292"/>
        <end position="405"/>
    </location>
</feature>
<feature type="transmembrane region" description="Helical" evidence="6">
    <location>
        <begin position="285"/>
        <end position="306"/>
    </location>
</feature>
<dbReference type="InterPro" id="IPR025857">
    <property type="entry name" value="MacB_PCD"/>
</dbReference>
<dbReference type="PANTHER" id="PTHR30572">
    <property type="entry name" value="MEMBRANE COMPONENT OF TRANSPORTER-RELATED"/>
    <property type="match status" value="1"/>
</dbReference>
<comment type="subcellular location">
    <subcellularLocation>
        <location evidence="1">Cell membrane</location>
        <topology evidence="1">Multi-pass membrane protein</topology>
    </subcellularLocation>
</comment>
<evidence type="ECO:0000256" key="2">
    <source>
        <dbReference type="ARBA" id="ARBA00022475"/>
    </source>
</evidence>
<sequence>MLQNYFKIAWRNLIRNKTYSLLILSGLATGMTCALALWLYVHDELSFDRYHRNTDRIYRLNLHIKWSENEYKLSMASAPFGPVLRDEYPEIEKTLRVKKGAQLFRVGEKSLNVKELICADSTLFTFFDYEFVEGSAQNALKGKNSVVLTEKLAMNLFGRTTGIIGNFVTVKDSIPFSVTGVIREAPTNHHLKFEAILPYTNEAVSRVQLDKWDGFNTFTYLLLNDAKAAAKLEDKLPAFYKKYIAERIGDTDGTKVKFAISLQPLGDIHLHSSHLMGEENGSTMAYVYTFSIIGLFILLIAIVNYINLATARSAGRATEIGIRKAVGSQWSQLIGQFLSESLLMAFLALLTSILLLNLLLPFFNDISGKSLTIKFFDFKTWTFCLGFTLLTGLASGVYPAFILSRFRPEQVLKGTPGRNSSGVIFRQSLVVLQFFISMVMIAGTITVYRQLNFMRTTQLGFNQRLVIRMPLQSPLLQENANVLKERILQNPLVENAALTNGSIGDQLNNKTTFSFYKNGSEESVSAEYFNVDADFTDVLQIPIADGRSFSDRLDHDSSNAVLINQAMLERLGWKSYRDGLIELNTRKVLVTGVISDFHLRSLHNQIEPLVLVLKKEKTDNLLVKVSGADLPKTIAALRKTFNDVNGNQPFEYHFLDQAFAKQYRTDEQKGQLFLAFSTIAIIIACLGLFGLATFMAEQRKKEIGIRKVLGASITSIVSMLSGDFLKLVLVAMVIAFPVGLYLMEKWLGNFAYKITPDWWIFPLAAGLSILIAIITVSFQSVRAALTNPVKSLRSE</sequence>
<evidence type="ECO:0000256" key="5">
    <source>
        <dbReference type="ARBA" id="ARBA00023136"/>
    </source>
</evidence>
<keyword evidence="10" id="KW-1185">Reference proteome</keyword>
<feature type="transmembrane region" description="Helical" evidence="6">
    <location>
        <begin position="424"/>
        <end position="448"/>
    </location>
</feature>
<feature type="transmembrane region" description="Helical" evidence="6">
    <location>
        <begin position="758"/>
        <end position="778"/>
    </location>
</feature>